<reference evidence="3" key="1">
    <citation type="journal article" date="2017" name="Nat. Commun.">
        <title>The asparagus genome sheds light on the origin and evolution of a young Y chromosome.</title>
        <authorList>
            <person name="Harkess A."/>
            <person name="Zhou J."/>
            <person name="Xu C."/>
            <person name="Bowers J.E."/>
            <person name="Van der Hulst R."/>
            <person name="Ayyampalayam S."/>
            <person name="Mercati F."/>
            <person name="Riccardi P."/>
            <person name="McKain M.R."/>
            <person name="Kakrana A."/>
            <person name="Tang H."/>
            <person name="Ray J."/>
            <person name="Groenendijk J."/>
            <person name="Arikit S."/>
            <person name="Mathioni S.M."/>
            <person name="Nakano M."/>
            <person name="Shan H."/>
            <person name="Telgmann-Rauber A."/>
            <person name="Kanno A."/>
            <person name="Yue Z."/>
            <person name="Chen H."/>
            <person name="Li W."/>
            <person name="Chen Y."/>
            <person name="Xu X."/>
            <person name="Zhang Y."/>
            <person name="Luo S."/>
            <person name="Chen H."/>
            <person name="Gao J."/>
            <person name="Mao Z."/>
            <person name="Pires J.C."/>
            <person name="Luo M."/>
            <person name="Kudrna D."/>
            <person name="Wing R.A."/>
            <person name="Meyers B.C."/>
            <person name="Yi K."/>
            <person name="Kong H."/>
            <person name="Lavrijsen P."/>
            <person name="Sunseri F."/>
            <person name="Falavigna A."/>
            <person name="Ye Y."/>
            <person name="Leebens-Mack J.H."/>
            <person name="Chen G."/>
        </authorList>
    </citation>
    <scope>NUCLEOTIDE SEQUENCE [LARGE SCALE GENOMIC DNA]</scope>
    <source>
        <strain evidence="3">cv. DH0086</strain>
    </source>
</reference>
<dbReference type="Gramene" id="ONK72837">
    <property type="protein sequence ID" value="ONK72837"/>
    <property type="gene ID" value="A4U43_C04F23770"/>
</dbReference>
<dbReference type="EMBL" id="CM007384">
    <property type="protein sequence ID" value="ONK72837.1"/>
    <property type="molecule type" value="Genomic_DNA"/>
</dbReference>
<organism evidence="2 3">
    <name type="scientific">Asparagus officinalis</name>
    <name type="common">Garden asparagus</name>
    <dbReference type="NCBI Taxonomy" id="4686"/>
    <lineage>
        <taxon>Eukaryota</taxon>
        <taxon>Viridiplantae</taxon>
        <taxon>Streptophyta</taxon>
        <taxon>Embryophyta</taxon>
        <taxon>Tracheophyta</taxon>
        <taxon>Spermatophyta</taxon>
        <taxon>Magnoliopsida</taxon>
        <taxon>Liliopsida</taxon>
        <taxon>Asparagales</taxon>
        <taxon>Asparagaceae</taxon>
        <taxon>Asparagoideae</taxon>
        <taxon>Asparagus</taxon>
    </lineage>
</organism>
<feature type="region of interest" description="Disordered" evidence="1">
    <location>
        <begin position="14"/>
        <end position="40"/>
    </location>
</feature>
<protein>
    <submittedName>
        <fullName evidence="2">Uncharacterized protein</fullName>
    </submittedName>
</protein>
<evidence type="ECO:0000313" key="3">
    <source>
        <dbReference type="Proteomes" id="UP000243459"/>
    </source>
</evidence>
<proteinExistence type="predicted"/>
<sequence length="223" mass="24531">MQLSLLLGNNPLSVSGLLPPHPNSEDENACGREKKRKMTDDNMELLSLTGREEGSSVRIGCGVRMPIMEEPKFHIKSLVEKCCSSSQVEKISSGILVGDPLVPENSGQDKPVSNNGEDLSKERPAICELLQKHKVSMTSVKWIIQKYKRVTKKGSKNRVPRSTQQKLDAKMEADVGTTPPLVFIPLVGRLLVSIVESSKSKGHVPISLLPREDEMGMPPRSEP</sequence>
<gene>
    <name evidence="2" type="ORF">A4U43_C04F23770</name>
</gene>
<accession>A0A5P1F5Z9</accession>
<keyword evidence="3" id="KW-1185">Reference proteome</keyword>
<name>A0A5P1F5Z9_ASPOF</name>
<dbReference type="AlphaFoldDB" id="A0A5P1F5Z9"/>
<dbReference type="Proteomes" id="UP000243459">
    <property type="component" value="Chromosome 4"/>
</dbReference>
<evidence type="ECO:0000256" key="1">
    <source>
        <dbReference type="SAM" id="MobiDB-lite"/>
    </source>
</evidence>
<feature type="compositionally biased region" description="Polar residues" evidence="1">
    <location>
        <begin position="105"/>
        <end position="117"/>
    </location>
</feature>
<feature type="region of interest" description="Disordered" evidence="1">
    <location>
        <begin position="99"/>
        <end position="119"/>
    </location>
</feature>
<evidence type="ECO:0000313" key="2">
    <source>
        <dbReference type="EMBL" id="ONK72837.1"/>
    </source>
</evidence>